<dbReference type="InterPro" id="IPR039422">
    <property type="entry name" value="MarR/SlyA-like"/>
</dbReference>
<dbReference type="Proteomes" id="UP000236754">
    <property type="component" value="Unassembled WGS sequence"/>
</dbReference>
<dbReference type="SMART" id="SM00347">
    <property type="entry name" value="HTH_MARR"/>
    <property type="match status" value="1"/>
</dbReference>
<reference evidence="2 3" key="1">
    <citation type="submission" date="2016-10" db="EMBL/GenBank/DDBJ databases">
        <authorList>
            <person name="de Groot N.N."/>
        </authorList>
    </citation>
    <scope>NUCLEOTIDE SEQUENCE [LARGE SCALE GENOMIC DNA]</scope>
    <source>
        <strain evidence="2 3">CGMCC 4.2023</strain>
    </source>
</reference>
<dbReference type="Gene3D" id="1.10.10.10">
    <property type="entry name" value="Winged helix-like DNA-binding domain superfamily/Winged helix DNA-binding domain"/>
    <property type="match status" value="1"/>
</dbReference>
<dbReference type="InterPro" id="IPR036390">
    <property type="entry name" value="WH_DNA-bd_sf"/>
</dbReference>
<feature type="domain" description="HTH marR-type" evidence="1">
    <location>
        <begin position="32"/>
        <end position="164"/>
    </location>
</feature>
<dbReference type="SUPFAM" id="SSF46785">
    <property type="entry name" value="Winged helix' DNA-binding domain"/>
    <property type="match status" value="1"/>
</dbReference>
<name>A0A1H6D7B9_9ACTN</name>
<dbReference type="EMBL" id="FNVU01000012">
    <property type="protein sequence ID" value="SEG81317.1"/>
    <property type="molecule type" value="Genomic_DNA"/>
</dbReference>
<protein>
    <submittedName>
        <fullName evidence="2">Transcriptional regulator, MarR family</fullName>
    </submittedName>
</protein>
<dbReference type="InterPro" id="IPR000835">
    <property type="entry name" value="HTH_MarR-typ"/>
</dbReference>
<gene>
    <name evidence="2" type="ORF">SAMN05216223_112220</name>
</gene>
<dbReference type="GO" id="GO:0003700">
    <property type="term" value="F:DNA-binding transcription factor activity"/>
    <property type="evidence" value="ECO:0007669"/>
    <property type="project" value="InterPro"/>
</dbReference>
<sequence>MAAETAGPAGTAGAAGMAESGDEAAAVEELLGARLGYLLKHAQLRLAERAGPALSGFGLDARELAVLAVLAAGRPLSQLEAARRLGVDRTTMVALVDALEGKGLVERRRSAEDRRRNVVELTERGGRVRADAEEARERAERAFLAPLGEEDAARLMKALRTLAAPSRP</sequence>
<dbReference type="PROSITE" id="PS50995">
    <property type="entry name" value="HTH_MARR_2"/>
    <property type="match status" value="1"/>
</dbReference>
<dbReference type="PANTHER" id="PTHR33164">
    <property type="entry name" value="TRANSCRIPTIONAL REGULATOR, MARR FAMILY"/>
    <property type="match status" value="1"/>
</dbReference>
<evidence type="ECO:0000259" key="1">
    <source>
        <dbReference type="PROSITE" id="PS50995"/>
    </source>
</evidence>
<organism evidence="2 3">
    <name type="scientific">Actinacidiphila yanglinensis</name>
    <dbReference type="NCBI Taxonomy" id="310779"/>
    <lineage>
        <taxon>Bacteria</taxon>
        <taxon>Bacillati</taxon>
        <taxon>Actinomycetota</taxon>
        <taxon>Actinomycetes</taxon>
        <taxon>Kitasatosporales</taxon>
        <taxon>Streptomycetaceae</taxon>
        <taxon>Actinacidiphila</taxon>
    </lineage>
</organism>
<dbReference type="GO" id="GO:0006950">
    <property type="term" value="P:response to stress"/>
    <property type="evidence" value="ECO:0007669"/>
    <property type="project" value="TreeGrafter"/>
</dbReference>
<dbReference type="Pfam" id="PF12802">
    <property type="entry name" value="MarR_2"/>
    <property type="match status" value="1"/>
</dbReference>
<dbReference type="PANTHER" id="PTHR33164:SF89">
    <property type="entry name" value="MARR FAMILY REGULATORY PROTEIN"/>
    <property type="match status" value="1"/>
</dbReference>
<proteinExistence type="predicted"/>
<accession>A0A1H6D7B9</accession>
<dbReference type="PRINTS" id="PR00598">
    <property type="entry name" value="HTHMARR"/>
</dbReference>
<dbReference type="AlphaFoldDB" id="A0A1H6D7B9"/>
<keyword evidence="3" id="KW-1185">Reference proteome</keyword>
<evidence type="ECO:0000313" key="3">
    <source>
        <dbReference type="Proteomes" id="UP000236754"/>
    </source>
</evidence>
<evidence type="ECO:0000313" key="2">
    <source>
        <dbReference type="EMBL" id="SEG81317.1"/>
    </source>
</evidence>
<dbReference type="InterPro" id="IPR036388">
    <property type="entry name" value="WH-like_DNA-bd_sf"/>
</dbReference>
<dbReference type="RefSeq" id="WP_322973669.1">
    <property type="nucleotide sequence ID" value="NZ_FNVU01000012.1"/>
</dbReference>